<feature type="domain" description="Response regulatory" evidence="3">
    <location>
        <begin position="3"/>
        <end position="117"/>
    </location>
</feature>
<dbReference type="PANTHER" id="PTHR44591">
    <property type="entry name" value="STRESS RESPONSE REGULATOR PROTEIN 1"/>
    <property type="match status" value="1"/>
</dbReference>
<dbReference type="InterPro" id="IPR011006">
    <property type="entry name" value="CheY-like_superfamily"/>
</dbReference>
<dbReference type="PROSITE" id="PS50110">
    <property type="entry name" value="RESPONSE_REGULATORY"/>
    <property type="match status" value="1"/>
</dbReference>
<organism evidence="4 5">
    <name type="scientific">Pedobacter frigidisoli</name>
    <dbReference type="NCBI Taxonomy" id="2530455"/>
    <lineage>
        <taxon>Bacteria</taxon>
        <taxon>Pseudomonadati</taxon>
        <taxon>Bacteroidota</taxon>
        <taxon>Sphingobacteriia</taxon>
        <taxon>Sphingobacteriales</taxon>
        <taxon>Sphingobacteriaceae</taxon>
        <taxon>Pedobacter</taxon>
    </lineage>
</organism>
<dbReference type="CDD" id="cd00156">
    <property type="entry name" value="REC"/>
    <property type="match status" value="1"/>
</dbReference>
<feature type="modified residue" description="4-aspartylphosphate" evidence="2">
    <location>
        <position position="52"/>
    </location>
</feature>
<evidence type="ECO:0000313" key="4">
    <source>
        <dbReference type="EMBL" id="TCD11080.1"/>
    </source>
</evidence>
<dbReference type="OrthoDB" id="5432534at2"/>
<dbReference type="SMART" id="SM00448">
    <property type="entry name" value="REC"/>
    <property type="match status" value="1"/>
</dbReference>
<dbReference type="EMBL" id="SJSN01000004">
    <property type="protein sequence ID" value="TCD11080.1"/>
    <property type="molecule type" value="Genomic_DNA"/>
</dbReference>
<name>A0A4V6N684_9SPHI</name>
<keyword evidence="5" id="KW-1185">Reference proteome</keyword>
<dbReference type="SUPFAM" id="SSF52172">
    <property type="entry name" value="CheY-like"/>
    <property type="match status" value="1"/>
</dbReference>
<keyword evidence="1 2" id="KW-0597">Phosphoprotein</keyword>
<dbReference type="InterPro" id="IPR050595">
    <property type="entry name" value="Bact_response_regulator"/>
</dbReference>
<reference evidence="4 5" key="1">
    <citation type="submission" date="2019-02" db="EMBL/GenBank/DDBJ databases">
        <title>Pedobacter sp. RP-3-11 sp. nov., isolated from Arctic soil.</title>
        <authorList>
            <person name="Dahal R.H."/>
        </authorList>
    </citation>
    <scope>NUCLEOTIDE SEQUENCE [LARGE SCALE GENOMIC DNA]</scope>
    <source>
        <strain evidence="4 5">RP-3-11</strain>
    </source>
</reference>
<evidence type="ECO:0000259" key="3">
    <source>
        <dbReference type="PROSITE" id="PS50110"/>
    </source>
</evidence>
<sequence length="121" mass="13740">MAKIFVLEDDKDIREVVEWLLVAEDYKVASFGSILDFMSRDQNELPDLFLLDIMLPDGSGLNVCNKLKHNSVYDHIPIIIMSAHASTEQVKMGCKADAFIQKPFELSLFLHTIHSLINVHP</sequence>
<dbReference type="InterPro" id="IPR001789">
    <property type="entry name" value="Sig_transdc_resp-reg_receiver"/>
</dbReference>
<evidence type="ECO:0000256" key="2">
    <source>
        <dbReference type="PROSITE-ProRule" id="PRU00169"/>
    </source>
</evidence>
<comment type="caution">
    <text evidence="4">The sequence shown here is derived from an EMBL/GenBank/DDBJ whole genome shotgun (WGS) entry which is preliminary data.</text>
</comment>
<dbReference type="PANTHER" id="PTHR44591:SF3">
    <property type="entry name" value="RESPONSE REGULATORY DOMAIN-CONTAINING PROTEIN"/>
    <property type="match status" value="1"/>
</dbReference>
<proteinExistence type="predicted"/>
<dbReference type="AlphaFoldDB" id="A0A4V6N684"/>
<dbReference type="Proteomes" id="UP000291485">
    <property type="component" value="Unassembled WGS sequence"/>
</dbReference>
<dbReference type="Pfam" id="PF00072">
    <property type="entry name" value="Response_reg"/>
    <property type="match status" value="1"/>
</dbReference>
<dbReference type="RefSeq" id="WP_131557100.1">
    <property type="nucleotide sequence ID" value="NZ_SJSN01000004.1"/>
</dbReference>
<protein>
    <submittedName>
        <fullName evidence="4">Response regulator</fullName>
    </submittedName>
</protein>
<evidence type="ECO:0000313" key="5">
    <source>
        <dbReference type="Proteomes" id="UP000291485"/>
    </source>
</evidence>
<gene>
    <name evidence="4" type="ORF">EZ449_06180</name>
</gene>
<accession>A0A4V6N684</accession>
<dbReference type="GO" id="GO:0000160">
    <property type="term" value="P:phosphorelay signal transduction system"/>
    <property type="evidence" value="ECO:0007669"/>
    <property type="project" value="InterPro"/>
</dbReference>
<evidence type="ECO:0000256" key="1">
    <source>
        <dbReference type="ARBA" id="ARBA00022553"/>
    </source>
</evidence>
<dbReference type="Gene3D" id="3.40.50.2300">
    <property type="match status" value="1"/>
</dbReference>